<dbReference type="Proteomes" id="UP000033551">
    <property type="component" value="Unassembled WGS sequence"/>
</dbReference>
<evidence type="ECO:0000256" key="1">
    <source>
        <dbReference type="SAM" id="Phobius"/>
    </source>
</evidence>
<keyword evidence="1" id="KW-0812">Transmembrane</keyword>
<feature type="transmembrane region" description="Helical" evidence="1">
    <location>
        <begin position="97"/>
        <end position="115"/>
    </location>
</feature>
<organism evidence="2 3">
    <name type="scientific">Streptomyces katrae</name>
    <dbReference type="NCBI Taxonomy" id="68223"/>
    <lineage>
        <taxon>Bacteria</taxon>
        <taxon>Bacillati</taxon>
        <taxon>Actinomycetota</taxon>
        <taxon>Actinomycetes</taxon>
        <taxon>Kitasatosporales</taxon>
        <taxon>Streptomycetaceae</taxon>
        <taxon>Streptomyces</taxon>
    </lineage>
</organism>
<gene>
    <name evidence="2" type="ORF">VR44_04955</name>
</gene>
<evidence type="ECO:0000313" key="2">
    <source>
        <dbReference type="EMBL" id="KJY37800.1"/>
    </source>
</evidence>
<comment type="caution">
    <text evidence="2">The sequence shown here is derived from an EMBL/GenBank/DDBJ whole genome shotgun (WGS) entry which is preliminary data.</text>
</comment>
<dbReference type="RefSeq" id="WP_045946125.1">
    <property type="nucleotide sequence ID" value="NZ_JZWV01000091.1"/>
</dbReference>
<proteinExistence type="predicted"/>
<dbReference type="PATRIC" id="fig|68223.7.peg.1078"/>
<dbReference type="AlphaFoldDB" id="A0A0F4JUE1"/>
<keyword evidence="3" id="KW-1185">Reference proteome</keyword>
<reference evidence="2 3" key="1">
    <citation type="submission" date="2015-02" db="EMBL/GenBank/DDBJ databases">
        <authorList>
            <person name="Ju K.-S."/>
            <person name="Doroghazi J.R."/>
            <person name="Metcalf W."/>
        </authorList>
    </citation>
    <scope>NUCLEOTIDE SEQUENCE [LARGE SCALE GENOMIC DNA]</scope>
    <source>
        <strain evidence="2 3">NRRL ISP-5550</strain>
    </source>
</reference>
<name>A0A0F4JUE1_9ACTN</name>
<feature type="transmembrane region" description="Helical" evidence="1">
    <location>
        <begin position="40"/>
        <end position="60"/>
    </location>
</feature>
<dbReference type="EMBL" id="JZWV01000091">
    <property type="protein sequence ID" value="KJY37800.1"/>
    <property type="molecule type" value="Genomic_DNA"/>
</dbReference>
<feature type="transmembrane region" description="Helical" evidence="1">
    <location>
        <begin position="121"/>
        <end position="139"/>
    </location>
</feature>
<dbReference type="STRING" id="68223.GCA_002028425_07039"/>
<evidence type="ECO:0000313" key="3">
    <source>
        <dbReference type="Proteomes" id="UP000033551"/>
    </source>
</evidence>
<sequence length="158" mass="16806">METDANTKPNATAAATASPALLDTPGARAAFATTRTAVKVYGALTTAALLAVVVVASTGHMVNPFMWTRAILLPFITVLLHRLALSTAQGSHRAFERLRTVTVVFPIAIIGVDLIPGVCPWWYAALQTLCVLPALRIALTMRGTALRTAFPKKGRAVR</sequence>
<keyword evidence="1" id="KW-1133">Transmembrane helix</keyword>
<keyword evidence="1" id="KW-0472">Membrane</keyword>
<accession>A0A0F4JUE1</accession>
<feature type="transmembrane region" description="Helical" evidence="1">
    <location>
        <begin position="66"/>
        <end position="85"/>
    </location>
</feature>
<protein>
    <submittedName>
        <fullName evidence="2">Uncharacterized protein</fullName>
    </submittedName>
</protein>